<dbReference type="STRING" id="155974.SAMN04487818_102198"/>
<dbReference type="AlphaFoldDB" id="A0A1H9MKC4"/>
<name>A0A1H9MKC4_9PSEU</name>
<dbReference type="PIRSF" id="PIRSF033887">
    <property type="entry name" value="PduX"/>
    <property type="match status" value="1"/>
</dbReference>
<dbReference type="InterPro" id="IPR006204">
    <property type="entry name" value="GHMP_kinase_N_dom"/>
</dbReference>
<feature type="domain" description="GHMP kinase N-terminal" evidence="2">
    <location>
        <begin position="89"/>
        <end position="156"/>
    </location>
</feature>
<evidence type="ECO:0000313" key="3">
    <source>
        <dbReference type="EMBL" id="SER23979.1"/>
    </source>
</evidence>
<dbReference type="InterPro" id="IPR012363">
    <property type="entry name" value="PduX"/>
</dbReference>
<dbReference type="SUPFAM" id="SSF54211">
    <property type="entry name" value="Ribosomal protein S5 domain 2-like"/>
    <property type="match status" value="1"/>
</dbReference>
<evidence type="ECO:0000256" key="1">
    <source>
        <dbReference type="ARBA" id="ARBA00022777"/>
    </source>
</evidence>
<gene>
    <name evidence="3" type="ORF">SAMN04487818_102198</name>
</gene>
<dbReference type="Pfam" id="PF00288">
    <property type="entry name" value="GHMP_kinases_N"/>
    <property type="match status" value="1"/>
</dbReference>
<accession>A0A1H9MKC4</accession>
<keyword evidence="1 3" id="KW-0808">Transferase</keyword>
<proteinExistence type="predicted"/>
<keyword evidence="1 3" id="KW-0418">Kinase</keyword>
<evidence type="ECO:0000313" key="4">
    <source>
        <dbReference type="Proteomes" id="UP000199051"/>
    </source>
</evidence>
<dbReference type="Proteomes" id="UP000199051">
    <property type="component" value="Unassembled WGS sequence"/>
</dbReference>
<sequence length="319" mass="33892">MTMSEKWYPTAAGESAIGVVEPPPARTGVATASTHHGEILQGMFEDADGRLHRGLLTMPCDLYRTRATYTPVNLPSVVVRQADKVKARRAAEETLAVLGWPCTGGYLDLRGEVPASRGFGSSTSDVLAAIRAVADAFDCALPDWLVAQLAVRAETASDSLMFGDNTVLFAQREGIVLEDFGRRLPRLAAVGFGTSSTGSGVDTLALRPADYGPWEIARFRELRAQLRAALAAGDAAGLGAVATASAEINQRHLPVPGFDRITALVRRTGAVGLQTAHSGDIASLLFDAAQPDHRRRCELARRLLAGIGVDDVWLFTTGG</sequence>
<evidence type="ECO:0000259" key="2">
    <source>
        <dbReference type="Pfam" id="PF00288"/>
    </source>
</evidence>
<keyword evidence="4" id="KW-1185">Reference proteome</keyword>
<dbReference type="Gene3D" id="3.30.230.10">
    <property type="match status" value="1"/>
</dbReference>
<organism evidence="3 4">
    <name type="scientific">Actinokineospora terrae</name>
    <dbReference type="NCBI Taxonomy" id="155974"/>
    <lineage>
        <taxon>Bacteria</taxon>
        <taxon>Bacillati</taxon>
        <taxon>Actinomycetota</taxon>
        <taxon>Actinomycetes</taxon>
        <taxon>Pseudonocardiales</taxon>
        <taxon>Pseudonocardiaceae</taxon>
        <taxon>Actinokineospora</taxon>
    </lineage>
</organism>
<dbReference type="GO" id="GO:0005524">
    <property type="term" value="F:ATP binding"/>
    <property type="evidence" value="ECO:0007669"/>
    <property type="project" value="InterPro"/>
</dbReference>
<dbReference type="InterPro" id="IPR020568">
    <property type="entry name" value="Ribosomal_Su5_D2-typ_SF"/>
</dbReference>
<dbReference type="EMBL" id="FOGI01000002">
    <property type="protein sequence ID" value="SER23979.1"/>
    <property type="molecule type" value="Genomic_DNA"/>
</dbReference>
<protein>
    <submittedName>
        <fullName evidence="3">Threonine kinase</fullName>
    </submittedName>
</protein>
<dbReference type="InterPro" id="IPR014721">
    <property type="entry name" value="Ribsml_uS5_D2-typ_fold_subgr"/>
</dbReference>
<reference evidence="4" key="1">
    <citation type="submission" date="2016-10" db="EMBL/GenBank/DDBJ databases">
        <authorList>
            <person name="Varghese N."/>
            <person name="Submissions S."/>
        </authorList>
    </citation>
    <scope>NUCLEOTIDE SEQUENCE [LARGE SCALE GENOMIC DNA]</scope>
    <source>
        <strain evidence="4">DSM 44260</strain>
    </source>
</reference>
<dbReference type="GO" id="GO:0016301">
    <property type="term" value="F:kinase activity"/>
    <property type="evidence" value="ECO:0007669"/>
    <property type="project" value="UniProtKB-KW"/>
</dbReference>